<comment type="caution">
    <text evidence="1">The sequence shown here is derived from an EMBL/GenBank/DDBJ whole genome shotgun (WGS) entry which is preliminary data.</text>
</comment>
<gene>
    <name evidence="1" type="ORF">A5893_04125</name>
</gene>
<evidence type="ECO:0000313" key="2">
    <source>
        <dbReference type="Proteomes" id="UP000078459"/>
    </source>
</evidence>
<dbReference type="OrthoDB" id="769282at2"/>
<reference evidence="1 2" key="2">
    <citation type="submission" date="2016-06" db="EMBL/GenBank/DDBJ databases">
        <title>Pedobacter psychrophilus sp. nov., isolated from Antarctic fragmentary rock.</title>
        <authorList>
            <person name="Svec P."/>
        </authorList>
    </citation>
    <scope>NUCLEOTIDE SEQUENCE [LARGE SCALE GENOMIC DNA]</scope>
    <source>
        <strain evidence="1 2">CCM 8644</strain>
    </source>
</reference>
<organism evidence="1 2">
    <name type="scientific">Pedobacter psychrophilus</name>
    <dbReference type="NCBI Taxonomy" id="1826909"/>
    <lineage>
        <taxon>Bacteria</taxon>
        <taxon>Pseudomonadati</taxon>
        <taxon>Bacteroidota</taxon>
        <taxon>Sphingobacteriia</taxon>
        <taxon>Sphingobacteriales</taxon>
        <taxon>Sphingobacteriaceae</taxon>
        <taxon>Pedobacter</taxon>
    </lineage>
</organism>
<dbReference type="Proteomes" id="UP000078459">
    <property type="component" value="Unassembled WGS sequence"/>
</dbReference>
<accession>A0A179DMM5</accession>
<dbReference type="RefSeq" id="WP_068821335.1">
    <property type="nucleotide sequence ID" value="NZ_LWHJ01000011.1"/>
</dbReference>
<keyword evidence="2" id="KW-1185">Reference proteome</keyword>
<evidence type="ECO:0000313" key="1">
    <source>
        <dbReference type="EMBL" id="OAQ42307.1"/>
    </source>
</evidence>
<name>A0A179DMM5_9SPHI</name>
<reference evidence="1 2" key="1">
    <citation type="submission" date="2016-04" db="EMBL/GenBank/DDBJ databases">
        <authorList>
            <person name="Evans L.H."/>
            <person name="Alamgir A."/>
            <person name="Owens N."/>
            <person name="Weber N.D."/>
            <person name="Virtaneva K."/>
            <person name="Barbian K."/>
            <person name="Babar A."/>
            <person name="Rosenke K."/>
        </authorList>
    </citation>
    <scope>NUCLEOTIDE SEQUENCE [LARGE SCALE GENOMIC DNA]</scope>
    <source>
        <strain evidence="1 2">CCM 8644</strain>
    </source>
</reference>
<proteinExistence type="predicted"/>
<dbReference type="EMBL" id="LWHJ01000011">
    <property type="protein sequence ID" value="OAQ42307.1"/>
    <property type="molecule type" value="Genomic_DNA"/>
</dbReference>
<sequence length="144" mass="16936">METIESRQLSSEFQELHSENKEWIADVLFMEDEIRFYKKLFDKVITAAIHENRVMELSPLSKKLGQLDEKKEALKLLITKNQHLLESIIKDAEKTVGMEVIEENTEITKEIKLLFMEERAIRKALFSISENIFDEENKNHLLGE</sequence>
<protein>
    <submittedName>
        <fullName evidence="1">Uncharacterized protein</fullName>
    </submittedName>
</protein>
<dbReference type="AlphaFoldDB" id="A0A179DMM5"/>
<dbReference type="STRING" id="1826909.A5893_04125"/>